<dbReference type="AlphaFoldDB" id="A0A934T277"/>
<reference evidence="7" key="1">
    <citation type="submission" date="2021-01" db="EMBL/GenBank/DDBJ databases">
        <title>Genome sequence of strain Noviherbaspirillum sp. DKR-6.</title>
        <authorList>
            <person name="Chaudhary D.K."/>
        </authorList>
    </citation>
    <scope>NUCLEOTIDE SEQUENCE</scope>
    <source>
        <strain evidence="7">DKR-6</strain>
    </source>
</reference>
<evidence type="ECO:0000313" key="7">
    <source>
        <dbReference type="EMBL" id="MBK4737669.1"/>
    </source>
</evidence>
<feature type="transmembrane region" description="Helical" evidence="5">
    <location>
        <begin position="55"/>
        <end position="73"/>
    </location>
</feature>
<keyword evidence="4 5" id="KW-0472">Membrane</keyword>
<evidence type="ECO:0000256" key="4">
    <source>
        <dbReference type="ARBA" id="ARBA00023136"/>
    </source>
</evidence>
<feature type="transmembrane region" description="Helical" evidence="5">
    <location>
        <begin position="174"/>
        <end position="194"/>
    </location>
</feature>
<dbReference type="EMBL" id="JAEPBG010000013">
    <property type="protein sequence ID" value="MBK4737669.1"/>
    <property type="molecule type" value="Genomic_DNA"/>
</dbReference>
<dbReference type="Pfam" id="PF07298">
    <property type="entry name" value="NnrU"/>
    <property type="match status" value="1"/>
</dbReference>
<dbReference type="RefSeq" id="WP_200596140.1">
    <property type="nucleotide sequence ID" value="NZ_JAEPBG010000013.1"/>
</dbReference>
<proteinExistence type="predicted"/>
<name>A0A934T277_9BURK</name>
<evidence type="ECO:0000256" key="3">
    <source>
        <dbReference type="ARBA" id="ARBA00022989"/>
    </source>
</evidence>
<accession>A0A934T277</accession>
<evidence type="ECO:0000313" key="8">
    <source>
        <dbReference type="Proteomes" id="UP000622890"/>
    </source>
</evidence>
<keyword evidence="3 5" id="KW-1133">Transmembrane helix</keyword>
<keyword evidence="8" id="KW-1185">Reference proteome</keyword>
<protein>
    <submittedName>
        <fullName evidence="7">NnrU family protein</fullName>
    </submittedName>
</protein>
<dbReference type="Proteomes" id="UP000622890">
    <property type="component" value="Unassembled WGS sequence"/>
</dbReference>
<feature type="transmembrane region" description="Helical" evidence="5">
    <location>
        <begin position="116"/>
        <end position="134"/>
    </location>
</feature>
<dbReference type="GO" id="GO:0016020">
    <property type="term" value="C:membrane"/>
    <property type="evidence" value="ECO:0007669"/>
    <property type="project" value="UniProtKB-SubCell"/>
</dbReference>
<sequence>MDRELEHSVQLMEQIMTMLVLGLLAFFGIHLVPVLDGMRGALLRSLGEKGYKGMFSLVSALGLVLIVVGYARAPMGTRLFDPFPGAIAIAPFAMIVSFILLAAANMRTHIRRTLRHPMLIGIGIWASVHLLANGDAKGSLLFGAFLAYAVLDILSASSRHAVKRFVPVGRQDVIAVLSGALLAILVMLFHGQLFGVKAVSWGL</sequence>
<dbReference type="InterPro" id="IPR009915">
    <property type="entry name" value="NnrU_dom"/>
</dbReference>
<feature type="transmembrane region" description="Helical" evidence="5">
    <location>
        <begin position="140"/>
        <end position="162"/>
    </location>
</feature>
<feature type="domain" description="NnrU" evidence="6">
    <location>
        <begin position="18"/>
        <end position="197"/>
    </location>
</feature>
<evidence type="ECO:0000259" key="6">
    <source>
        <dbReference type="Pfam" id="PF07298"/>
    </source>
</evidence>
<organism evidence="7 8">
    <name type="scientific">Noviherbaspirillum pedocola</name>
    <dbReference type="NCBI Taxonomy" id="2801341"/>
    <lineage>
        <taxon>Bacteria</taxon>
        <taxon>Pseudomonadati</taxon>
        <taxon>Pseudomonadota</taxon>
        <taxon>Betaproteobacteria</taxon>
        <taxon>Burkholderiales</taxon>
        <taxon>Oxalobacteraceae</taxon>
        <taxon>Noviherbaspirillum</taxon>
    </lineage>
</organism>
<keyword evidence="2 5" id="KW-0812">Transmembrane</keyword>
<evidence type="ECO:0000256" key="2">
    <source>
        <dbReference type="ARBA" id="ARBA00022692"/>
    </source>
</evidence>
<feature type="transmembrane region" description="Helical" evidence="5">
    <location>
        <begin position="85"/>
        <end position="104"/>
    </location>
</feature>
<gene>
    <name evidence="7" type="ORF">JJB74_23865</name>
</gene>
<evidence type="ECO:0000256" key="1">
    <source>
        <dbReference type="ARBA" id="ARBA00004141"/>
    </source>
</evidence>
<comment type="subcellular location">
    <subcellularLocation>
        <location evidence="1">Membrane</location>
        <topology evidence="1">Multi-pass membrane protein</topology>
    </subcellularLocation>
</comment>
<evidence type="ECO:0000256" key="5">
    <source>
        <dbReference type="SAM" id="Phobius"/>
    </source>
</evidence>
<feature type="transmembrane region" description="Helical" evidence="5">
    <location>
        <begin position="15"/>
        <end position="35"/>
    </location>
</feature>
<comment type="caution">
    <text evidence="7">The sequence shown here is derived from an EMBL/GenBank/DDBJ whole genome shotgun (WGS) entry which is preliminary data.</text>
</comment>